<feature type="domain" description="N-acetyltransferase" evidence="2">
    <location>
        <begin position="203"/>
        <end position="367"/>
    </location>
</feature>
<protein>
    <recommendedName>
        <fullName evidence="2">N-acetyltransferase domain-containing protein</fullName>
    </recommendedName>
</protein>
<feature type="compositionally biased region" description="Basic residues" evidence="1">
    <location>
        <begin position="102"/>
        <end position="115"/>
    </location>
</feature>
<gene>
    <name evidence="3" type="ORF">ARMOST_16422</name>
</gene>
<dbReference type="AlphaFoldDB" id="A0A284RW58"/>
<dbReference type="Pfam" id="PF13302">
    <property type="entry name" value="Acetyltransf_3"/>
    <property type="match status" value="1"/>
</dbReference>
<accession>A0A284RW58</accession>
<evidence type="ECO:0000313" key="4">
    <source>
        <dbReference type="Proteomes" id="UP000219338"/>
    </source>
</evidence>
<feature type="region of interest" description="Disordered" evidence="1">
    <location>
        <begin position="78"/>
        <end position="186"/>
    </location>
</feature>
<feature type="compositionally biased region" description="Polar residues" evidence="1">
    <location>
        <begin position="128"/>
        <end position="147"/>
    </location>
</feature>
<organism evidence="3 4">
    <name type="scientific">Armillaria ostoyae</name>
    <name type="common">Armillaria root rot fungus</name>
    <dbReference type="NCBI Taxonomy" id="47428"/>
    <lineage>
        <taxon>Eukaryota</taxon>
        <taxon>Fungi</taxon>
        <taxon>Dikarya</taxon>
        <taxon>Basidiomycota</taxon>
        <taxon>Agaricomycotina</taxon>
        <taxon>Agaricomycetes</taxon>
        <taxon>Agaricomycetidae</taxon>
        <taxon>Agaricales</taxon>
        <taxon>Marasmiineae</taxon>
        <taxon>Physalacriaceae</taxon>
        <taxon>Armillaria</taxon>
    </lineage>
</organism>
<keyword evidence="4" id="KW-1185">Reference proteome</keyword>
<evidence type="ECO:0000259" key="2">
    <source>
        <dbReference type="PROSITE" id="PS51186"/>
    </source>
</evidence>
<feature type="compositionally biased region" description="Low complexity" evidence="1">
    <location>
        <begin position="520"/>
        <end position="545"/>
    </location>
</feature>
<feature type="compositionally biased region" description="Acidic residues" evidence="1">
    <location>
        <begin position="458"/>
        <end position="469"/>
    </location>
</feature>
<proteinExistence type="predicted"/>
<dbReference type="SUPFAM" id="SSF55729">
    <property type="entry name" value="Acyl-CoA N-acyltransferases (Nat)"/>
    <property type="match status" value="1"/>
</dbReference>
<dbReference type="EMBL" id="FUEG01000018">
    <property type="protein sequence ID" value="SJL12987.1"/>
    <property type="molecule type" value="Genomic_DNA"/>
</dbReference>
<sequence length="545" mass="60995">MRHHSTNDILLVDSLNGYDDHLDYLTSLFEELQLCCVEAANFNDVLDFTTSALYIGLIVRQQQDPNPPSEVNKDAILTDTRDEDTKPSAVNLSAEEVVAPLKPKKHRRRKNKKHQANKDQPAGEGGNKVNQSGPKASNPFNGSTETLVTPPAISPDRDPWWSDDTDDSDASSTKPSGTIPGQFISGSSKEILNGRNEWTKNWVMEPDLTKREDLNDALSFKITPFSSFTQTEFVPPAPYPSPSRGPQIDWNLPPVPKEPLGLIYLFSTPHHQSLNAVGEVRIGLILHEKYRGYGYAQQAVQLVVEYAFEELKCHRIQATLLQTPLKAHALKLFTRERFCHEGTRRSAFFSPLEQEWKDTTSMAMIDTEWVIRSSLRGAPPTLWDEMFLRHERERDVLLRWEQSGKEEERRLLKRTSSMETVRYDTRPYSSEAKGKTKAIDLEDFAADQEYLAAAGDEDGDLAFDDDEEDRHDAKRPKFGGASTPTFGSSTTFALGGLAQTPSSPAMPTRLPFGQDRDGDGSSSESSWDAMETSSNSSFDSLSDVS</sequence>
<feature type="region of interest" description="Disordered" evidence="1">
    <location>
        <begin position="458"/>
        <end position="545"/>
    </location>
</feature>
<dbReference type="Gene3D" id="3.40.630.30">
    <property type="match status" value="1"/>
</dbReference>
<dbReference type="InterPro" id="IPR000182">
    <property type="entry name" value="GNAT_dom"/>
</dbReference>
<dbReference type="Proteomes" id="UP000219338">
    <property type="component" value="Unassembled WGS sequence"/>
</dbReference>
<dbReference type="GO" id="GO:0016747">
    <property type="term" value="F:acyltransferase activity, transferring groups other than amino-acyl groups"/>
    <property type="evidence" value="ECO:0007669"/>
    <property type="project" value="InterPro"/>
</dbReference>
<evidence type="ECO:0000256" key="1">
    <source>
        <dbReference type="SAM" id="MobiDB-lite"/>
    </source>
</evidence>
<reference evidence="4" key="1">
    <citation type="journal article" date="2017" name="Nat. Ecol. Evol.">
        <title>Genome expansion and lineage-specific genetic innovations in the forest pathogenic fungi Armillaria.</title>
        <authorList>
            <person name="Sipos G."/>
            <person name="Prasanna A.N."/>
            <person name="Walter M.C."/>
            <person name="O'Connor E."/>
            <person name="Balint B."/>
            <person name="Krizsan K."/>
            <person name="Kiss B."/>
            <person name="Hess J."/>
            <person name="Varga T."/>
            <person name="Slot J."/>
            <person name="Riley R."/>
            <person name="Boka B."/>
            <person name="Rigling D."/>
            <person name="Barry K."/>
            <person name="Lee J."/>
            <person name="Mihaltcheva S."/>
            <person name="LaButti K."/>
            <person name="Lipzen A."/>
            <person name="Waldron R."/>
            <person name="Moloney N.M."/>
            <person name="Sperisen C."/>
            <person name="Kredics L."/>
            <person name="Vagvoelgyi C."/>
            <person name="Patrignani A."/>
            <person name="Fitzpatrick D."/>
            <person name="Nagy I."/>
            <person name="Doyle S."/>
            <person name="Anderson J.B."/>
            <person name="Grigoriev I.V."/>
            <person name="Gueldener U."/>
            <person name="Muensterkoetter M."/>
            <person name="Nagy L.G."/>
        </authorList>
    </citation>
    <scope>NUCLEOTIDE SEQUENCE [LARGE SCALE GENOMIC DNA]</scope>
    <source>
        <strain evidence="4">C18/9</strain>
    </source>
</reference>
<feature type="compositionally biased region" description="Polar residues" evidence="1">
    <location>
        <begin position="482"/>
        <end position="492"/>
    </location>
</feature>
<dbReference type="InterPro" id="IPR016181">
    <property type="entry name" value="Acyl_CoA_acyltransferase"/>
</dbReference>
<dbReference type="OrthoDB" id="64477at2759"/>
<evidence type="ECO:0000313" key="3">
    <source>
        <dbReference type="EMBL" id="SJL12987.1"/>
    </source>
</evidence>
<name>A0A284RW58_ARMOS</name>
<dbReference type="PROSITE" id="PS51186">
    <property type="entry name" value="GNAT"/>
    <property type="match status" value="1"/>
</dbReference>